<accession>A0A6P2MT28</accession>
<dbReference type="RefSeq" id="WP_174942252.1">
    <property type="nucleotide sequence ID" value="NZ_CABVPY010000025.1"/>
</dbReference>
<sequence>MSVCIDETEMLRQLESELRLLTGYAREADGCYEILKRKIDELSKFIANELAPPGWVSAPNDVEQSRLVHKVRDSAVTALCSLEKYLCQRMLRDGTDLGPYLDSLTASVRAEIGRVGITDQARILFIGSGAFPTSAMLIARETKAQLCCVDIDDEATLLGLQIANRQGLGGLMEFTSLAVDALPFARHATHFMIASLVESKANVLEQIWKVMNDRAKVLVRYGTGIKELFNYSIDPTCLRRWKVAGPAIAHSMFDTIVLEKPCHA</sequence>
<dbReference type="Proteomes" id="UP000494170">
    <property type="component" value="Unassembled WGS sequence"/>
</dbReference>
<evidence type="ECO:0000256" key="2">
    <source>
        <dbReference type="ARBA" id="ARBA00022691"/>
    </source>
</evidence>
<dbReference type="SUPFAM" id="SSF53335">
    <property type="entry name" value="S-adenosyl-L-methionine-dependent methyltransferases"/>
    <property type="match status" value="1"/>
</dbReference>
<dbReference type="GO" id="GO:0030418">
    <property type="term" value="P:nicotianamine biosynthetic process"/>
    <property type="evidence" value="ECO:0007669"/>
    <property type="project" value="InterPro"/>
</dbReference>
<protein>
    <recommendedName>
        <fullName evidence="5">Nicotianamine synthase</fullName>
    </recommendedName>
</protein>
<keyword evidence="1" id="KW-0808">Transferase</keyword>
<dbReference type="PANTHER" id="PTHR32266:SF12">
    <property type="entry name" value="NICOTIANAMINE SYNTHASE 3"/>
    <property type="match status" value="1"/>
</dbReference>
<dbReference type="InterPro" id="IPR029063">
    <property type="entry name" value="SAM-dependent_MTases_sf"/>
</dbReference>
<evidence type="ECO:0000313" key="4">
    <source>
        <dbReference type="Proteomes" id="UP000494170"/>
    </source>
</evidence>
<dbReference type="Gene3D" id="3.40.50.150">
    <property type="entry name" value="Vaccinia Virus protein VP39"/>
    <property type="match status" value="1"/>
</dbReference>
<name>A0A6P2MT28_BURL3</name>
<dbReference type="GO" id="GO:0030410">
    <property type="term" value="F:nicotianamine synthase activity"/>
    <property type="evidence" value="ECO:0007669"/>
    <property type="project" value="InterPro"/>
</dbReference>
<dbReference type="Pfam" id="PF03059">
    <property type="entry name" value="NAS"/>
    <property type="match status" value="1"/>
</dbReference>
<keyword evidence="2" id="KW-0949">S-adenosyl-L-methionine</keyword>
<dbReference type="PANTHER" id="PTHR32266">
    <property type="entry name" value="NICOTIANAMINE SYNTHASE 3"/>
    <property type="match status" value="1"/>
</dbReference>
<dbReference type="InterPro" id="IPR004298">
    <property type="entry name" value="Nicotian_synth"/>
</dbReference>
<proteinExistence type="predicted"/>
<evidence type="ECO:0000313" key="3">
    <source>
        <dbReference type="EMBL" id="VWB85661.1"/>
    </source>
</evidence>
<dbReference type="AlphaFoldDB" id="A0A6P2MT28"/>
<gene>
    <name evidence="3" type="ORF">BLA6863_04071</name>
</gene>
<evidence type="ECO:0000256" key="1">
    <source>
        <dbReference type="ARBA" id="ARBA00022679"/>
    </source>
</evidence>
<evidence type="ECO:0008006" key="5">
    <source>
        <dbReference type="Google" id="ProtNLM"/>
    </source>
</evidence>
<dbReference type="EMBL" id="CABVPY010000025">
    <property type="protein sequence ID" value="VWB85661.1"/>
    <property type="molecule type" value="Genomic_DNA"/>
</dbReference>
<reference evidence="3 4" key="1">
    <citation type="submission" date="2019-09" db="EMBL/GenBank/DDBJ databases">
        <authorList>
            <person name="Depoorter E."/>
        </authorList>
    </citation>
    <scope>NUCLEOTIDE SEQUENCE [LARGE SCALE GENOMIC DNA]</scope>
    <source>
        <strain evidence="3">LMG 6863</strain>
    </source>
</reference>
<organism evidence="3 4">
    <name type="scientific">Burkholderia lata (strain ATCC 17760 / DSM 23089 / LMG 22485 / NCIMB 9086 / R18194 / 383)</name>
    <dbReference type="NCBI Taxonomy" id="482957"/>
    <lineage>
        <taxon>Bacteria</taxon>
        <taxon>Pseudomonadati</taxon>
        <taxon>Pseudomonadota</taxon>
        <taxon>Betaproteobacteria</taxon>
        <taxon>Burkholderiales</taxon>
        <taxon>Burkholderiaceae</taxon>
        <taxon>Burkholderia</taxon>
        <taxon>Burkholderia cepacia complex</taxon>
    </lineage>
</organism>